<dbReference type="OrthoDB" id="9802430at2"/>
<dbReference type="GO" id="GO:0005524">
    <property type="term" value="F:ATP binding"/>
    <property type="evidence" value="ECO:0007669"/>
    <property type="project" value="UniProtKB-KW"/>
</dbReference>
<dbReference type="Proteomes" id="UP000184612">
    <property type="component" value="Unassembled WGS sequence"/>
</dbReference>
<name>A0A1M7YBQ9_9FIRM</name>
<accession>A0A1M7YBQ9</accession>
<dbReference type="RefSeq" id="WP_073589261.1">
    <property type="nucleotide sequence ID" value="NZ_FRFD01000007.1"/>
</dbReference>
<dbReference type="STRING" id="1121345.SAMN02745217_02574"/>
<protein>
    <submittedName>
        <fullName evidence="1">ATP-binding sugar transporter</fullName>
    </submittedName>
</protein>
<evidence type="ECO:0000313" key="1">
    <source>
        <dbReference type="EMBL" id="SHO50074.1"/>
    </source>
</evidence>
<proteinExistence type="predicted"/>
<sequence>MKSFKEQLEEDFDSTFFNPAEFAETHLINDISVLVVVDNDTIMELNLGKNADADGIFTDDKMFFVQKKDLYFEPVAGQHMKFDGEYYVVSNVVEDFGGYTIVLTGNED</sequence>
<dbReference type="AlphaFoldDB" id="A0A1M7YBQ9"/>
<organism evidence="1 2">
    <name type="scientific">Anaerocolumna xylanovorans DSM 12503</name>
    <dbReference type="NCBI Taxonomy" id="1121345"/>
    <lineage>
        <taxon>Bacteria</taxon>
        <taxon>Bacillati</taxon>
        <taxon>Bacillota</taxon>
        <taxon>Clostridia</taxon>
        <taxon>Lachnospirales</taxon>
        <taxon>Lachnospiraceae</taxon>
        <taxon>Anaerocolumna</taxon>
    </lineage>
</organism>
<dbReference type="EMBL" id="FRFD01000007">
    <property type="protein sequence ID" value="SHO50074.1"/>
    <property type="molecule type" value="Genomic_DNA"/>
</dbReference>
<keyword evidence="1" id="KW-0762">Sugar transport</keyword>
<keyword evidence="2" id="KW-1185">Reference proteome</keyword>
<gene>
    <name evidence="1" type="ORF">SAMN02745217_02574</name>
</gene>
<reference evidence="1 2" key="1">
    <citation type="submission" date="2016-12" db="EMBL/GenBank/DDBJ databases">
        <authorList>
            <person name="Song W.-J."/>
            <person name="Kurnit D.M."/>
        </authorList>
    </citation>
    <scope>NUCLEOTIDE SEQUENCE [LARGE SCALE GENOMIC DNA]</scope>
    <source>
        <strain evidence="1 2">DSM 12503</strain>
    </source>
</reference>
<keyword evidence="1" id="KW-0813">Transport</keyword>
<evidence type="ECO:0000313" key="2">
    <source>
        <dbReference type="Proteomes" id="UP000184612"/>
    </source>
</evidence>
<keyword evidence="1" id="KW-0067">ATP-binding</keyword>
<keyword evidence="1" id="KW-0547">Nucleotide-binding</keyword>